<sequence length="436" mass="49841">MKLLKKIVFIVVGLIAVIAIGLYLFLAVRESRSKGGLVHQESEYVIKVAVDKILTDIAWNAISNPGTYFGKDSTDTTSDGKSSRNLGISIPANVYMFALKDEEETWYTWFSVENQEQLQGFVRTELGIDSTGIEKENDFWWINGKDNRVVLLGDSKNVLVALSFDKKDKKAAMLKIWEGRTTAMVPIKTLTEFSFENTADIEWKQKGNDADANLSFKKGMITANWSLSNDILRLPQQANVRELPPSNVLNVYCQADIRPVLEKYENRLQRYNIPVDTLKNYYGGYMDIQWRANDVLQTDSIIAYDYDENFNAIEKKEIREEAVPNILFTFNASPHLAGYLPEKMFYKFYKRIEGKQIGLSTDANGKNEFPYVSTDHAFLLSYTRNETAQRHLSWLSQFDRVEKVEISGRGGEVANSFKGEVKLREYGIHALYQLLN</sequence>
<evidence type="ECO:0000313" key="3">
    <source>
        <dbReference type="Proteomes" id="UP000295292"/>
    </source>
</evidence>
<keyword evidence="1" id="KW-0812">Transmembrane</keyword>
<dbReference type="AlphaFoldDB" id="A0A4R6WCV3"/>
<feature type="transmembrane region" description="Helical" evidence="1">
    <location>
        <begin position="7"/>
        <end position="26"/>
    </location>
</feature>
<reference evidence="2 3" key="1">
    <citation type="submission" date="2019-03" db="EMBL/GenBank/DDBJ databases">
        <title>Genomic Encyclopedia of Archaeal and Bacterial Type Strains, Phase II (KMG-II): from individual species to whole genera.</title>
        <authorList>
            <person name="Goeker M."/>
        </authorList>
    </citation>
    <scope>NUCLEOTIDE SEQUENCE [LARGE SCALE GENOMIC DNA]</scope>
    <source>
        <strain evidence="2 3">DSM 28353</strain>
    </source>
</reference>
<evidence type="ECO:0000256" key="1">
    <source>
        <dbReference type="SAM" id="Phobius"/>
    </source>
</evidence>
<keyword evidence="1" id="KW-0472">Membrane</keyword>
<dbReference type="Proteomes" id="UP000295292">
    <property type="component" value="Unassembled WGS sequence"/>
</dbReference>
<dbReference type="RefSeq" id="WP_133585029.1">
    <property type="nucleotide sequence ID" value="NZ_SNYV01000014.1"/>
</dbReference>
<name>A0A4R6WCV3_9SPHI</name>
<gene>
    <name evidence="2" type="ORF">CLV99_2815</name>
</gene>
<organism evidence="2 3">
    <name type="scientific">Sphingobacterium yanglingense</name>
    <dbReference type="NCBI Taxonomy" id="1437280"/>
    <lineage>
        <taxon>Bacteria</taxon>
        <taxon>Pseudomonadati</taxon>
        <taxon>Bacteroidota</taxon>
        <taxon>Sphingobacteriia</taxon>
        <taxon>Sphingobacteriales</taxon>
        <taxon>Sphingobacteriaceae</taxon>
        <taxon>Sphingobacterium</taxon>
    </lineage>
</organism>
<dbReference type="EMBL" id="SNYV01000014">
    <property type="protein sequence ID" value="TDQ77409.1"/>
    <property type="molecule type" value="Genomic_DNA"/>
</dbReference>
<comment type="caution">
    <text evidence="2">The sequence shown here is derived from an EMBL/GenBank/DDBJ whole genome shotgun (WGS) entry which is preliminary data.</text>
</comment>
<protein>
    <submittedName>
        <fullName evidence="2">Uncharacterized protein</fullName>
    </submittedName>
</protein>
<dbReference type="OrthoDB" id="637901at2"/>
<keyword evidence="1" id="KW-1133">Transmembrane helix</keyword>
<keyword evidence="3" id="KW-1185">Reference proteome</keyword>
<proteinExistence type="predicted"/>
<evidence type="ECO:0000313" key="2">
    <source>
        <dbReference type="EMBL" id="TDQ77409.1"/>
    </source>
</evidence>
<accession>A0A4R6WCV3</accession>